<dbReference type="InterPro" id="IPR014016">
    <property type="entry name" value="UvrD-like_ATP-bd"/>
</dbReference>
<dbReference type="InterPro" id="IPR011604">
    <property type="entry name" value="PDDEXK-like_dom_sf"/>
</dbReference>
<dbReference type="PROSITE" id="PS51198">
    <property type="entry name" value="UVRD_HELICASE_ATP_BIND"/>
    <property type="match status" value="1"/>
</dbReference>
<dbReference type="SUPFAM" id="SSF52980">
    <property type="entry name" value="Restriction endonuclease-like"/>
    <property type="match status" value="1"/>
</dbReference>
<evidence type="ECO:0000256" key="15">
    <source>
        <dbReference type="HAMAP-Rule" id="MF_01485"/>
    </source>
</evidence>
<feature type="region of interest" description="DNA-binding and helicase activity, interacts with RecC" evidence="15">
    <location>
        <begin position="1"/>
        <end position="667"/>
    </location>
</feature>
<dbReference type="Proteomes" id="UP000188324">
    <property type="component" value="Chromosome"/>
</dbReference>
<keyword evidence="1 15" id="KW-0540">Nuclease</keyword>
<dbReference type="Pfam" id="PF13361">
    <property type="entry name" value="UvrD_C"/>
    <property type="match status" value="1"/>
</dbReference>
<comment type="similarity">
    <text evidence="15">Belongs to the helicase family. UvrD subfamily.</text>
</comment>
<evidence type="ECO:0000256" key="2">
    <source>
        <dbReference type="ARBA" id="ARBA00022723"/>
    </source>
</evidence>
<dbReference type="GO" id="GO:0000287">
    <property type="term" value="F:magnesium ion binding"/>
    <property type="evidence" value="ECO:0007669"/>
    <property type="project" value="UniProtKB-UniRule"/>
</dbReference>
<dbReference type="InterPro" id="IPR011335">
    <property type="entry name" value="Restrct_endonuc-II-like"/>
</dbReference>
<keyword evidence="3 15" id="KW-0547">Nucleotide-binding</keyword>
<dbReference type="CDD" id="cd17932">
    <property type="entry name" value="DEXQc_UvrD"/>
    <property type="match status" value="1"/>
</dbReference>
<dbReference type="InterPro" id="IPR014017">
    <property type="entry name" value="DNA_helicase_UvrD-like_C"/>
</dbReference>
<accession>A0A1Q2CEP7</accession>
<dbReference type="InterPro" id="IPR027417">
    <property type="entry name" value="P-loop_NTPase"/>
</dbReference>
<gene>
    <name evidence="15" type="primary">recB</name>
    <name evidence="16" type="ORF">RPIT_06925</name>
</gene>
<keyword evidence="7 15" id="KW-0269">Exonuclease</keyword>
<dbReference type="CDD" id="cd22352">
    <property type="entry name" value="RecB_C-like"/>
    <property type="match status" value="1"/>
</dbReference>
<dbReference type="Gene3D" id="3.90.320.10">
    <property type="match status" value="1"/>
</dbReference>
<keyword evidence="2 15" id="KW-0479">Metal-binding</keyword>
<comment type="domain">
    <text evidence="15">The C-terminal domain has nuclease activity and interacts with RecD. It interacts with RecA, facilitating its loading onto ssDNA.</text>
</comment>
<evidence type="ECO:0000256" key="10">
    <source>
        <dbReference type="ARBA" id="ARBA00023125"/>
    </source>
</evidence>
<dbReference type="GO" id="GO:0000724">
    <property type="term" value="P:double-strand break repair via homologous recombination"/>
    <property type="evidence" value="ECO:0007669"/>
    <property type="project" value="UniProtKB-UniRule"/>
</dbReference>
<keyword evidence="4 15" id="KW-0227">DNA damage</keyword>
<dbReference type="GO" id="GO:0009338">
    <property type="term" value="C:exodeoxyribonuclease V complex"/>
    <property type="evidence" value="ECO:0007669"/>
    <property type="project" value="TreeGrafter"/>
</dbReference>
<evidence type="ECO:0000256" key="12">
    <source>
        <dbReference type="ARBA" id="ARBA00023235"/>
    </source>
</evidence>
<evidence type="ECO:0000313" key="16">
    <source>
        <dbReference type="EMBL" id="AQP44578.1"/>
    </source>
</evidence>
<keyword evidence="9 15" id="KW-0460">Magnesium</keyword>
<dbReference type="EC" id="3.1.11.5" evidence="15"/>
<dbReference type="PANTHER" id="PTHR11070:SF23">
    <property type="entry name" value="RECBCD ENZYME SUBUNIT RECB"/>
    <property type="match status" value="1"/>
</dbReference>
<dbReference type="STRING" id="1610493.RPIT_06925"/>
<comment type="catalytic activity">
    <reaction evidence="14 15">
        <text>ATP + H2O = ADP + phosphate + H(+)</text>
        <dbReference type="Rhea" id="RHEA:13065"/>
        <dbReference type="ChEBI" id="CHEBI:15377"/>
        <dbReference type="ChEBI" id="CHEBI:15378"/>
        <dbReference type="ChEBI" id="CHEBI:30616"/>
        <dbReference type="ChEBI" id="CHEBI:43474"/>
        <dbReference type="ChEBI" id="CHEBI:456216"/>
        <dbReference type="EC" id="5.6.2.4"/>
    </reaction>
</comment>
<feature type="region of interest" description="Nuclease activity, interacts with RecD and RecA" evidence="15">
    <location>
        <begin position="694"/>
        <end position="1004"/>
    </location>
</feature>
<keyword evidence="11 15" id="KW-0234">DNA repair</keyword>
<evidence type="ECO:0000313" key="17">
    <source>
        <dbReference type="Proteomes" id="UP000188324"/>
    </source>
</evidence>
<dbReference type="PROSITE" id="PS51217">
    <property type="entry name" value="UVRD_HELICASE_CTER"/>
    <property type="match status" value="1"/>
</dbReference>
<feature type="binding site" evidence="15">
    <location>
        <position position="882"/>
    </location>
    <ligand>
        <name>Mg(2+)</name>
        <dbReference type="ChEBI" id="CHEBI:18420"/>
    </ligand>
</feature>
<comment type="catalytic activity">
    <reaction evidence="15">
        <text>Exonucleolytic cleavage (in the presence of ATP) in either 5'- to 3'- or 3'- to 5'-direction to yield 5'-phosphooligonucleotides.</text>
        <dbReference type="EC" id="3.1.11.5"/>
    </reaction>
</comment>
<dbReference type="GO" id="GO:0005829">
    <property type="term" value="C:cytosol"/>
    <property type="evidence" value="ECO:0007669"/>
    <property type="project" value="TreeGrafter"/>
</dbReference>
<proteinExistence type="inferred from homology"/>
<dbReference type="OrthoDB" id="9810135at2"/>
<evidence type="ECO:0000256" key="6">
    <source>
        <dbReference type="ARBA" id="ARBA00022806"/>
    </source>
</evidence>
<dbReference type="SUPFAM" id="SSF52540">
    <property type="entry name" value="P-loop containing nucleoside triphosphate hydrolases"/>
    <property type="match status" value="1"/>
</dbReference>
<sequence length="1004" mass="108852">MNEFDLAGPLPRHTTLLEASAGTGKTHAIAELTARFLAETDLDVSDLLLITFGNHAAGELRARVFERLTEIVSAGESASTERLREALTRFNEATILTTHAFCDAMLAELGILGDWDVTESVGPDPQELMEQCATDTYLRLYRNDPEPPLTAKEALAIGREACRTTLPLLPDDGPHRSFAEDVRELYTKRKAVIGLRTFNDVTTRLRTLLADPVTGPAVRDRLRQRFPVVLVDEFQDTDPDQWAIIEMAFVAPDRPTILIGDPKQSIYGFRGADLGSYLSARATAEVATLATNHRSDRSVVEGVEALFGDTTMGSPEVRVTPVTAHHDDRLVLPIASRIWIREATEAELSRDPQTAVDNDLVRQVRHLLTRTTVKPQEIAVLVRTGARAQRIAAALRHAGHPAVLTGSQTVWTRPIARAWGTLLTAMADPSQAHIRLAALSPLIGAGLDDLLAEGSPVAAEVSTLVRGLAQAFRAGGVAAVLEALRTSTDLDRRLLLERDGERDLTDACHVAELLDASGERTLSGLIALVERRHDDEDGASLRISTDEPAIRVMTLHAAKGLQFPVVLLPETGGTVARRSKPFTLVKSDRRHLYVGPAPFWRDEIAQDLNRQTLDEELRLLYVGFTRAKHLAIAWHVAPARSGGHGPLGTLLAKNPGGAVFRCPLDESPVEPVVPGPRPEMTLSPPPQPPRVDQTWRRTSYSGLTAGLHESPVHVVADEPTDVDLAPAEPTSEELRAPSPMANLPAGAGFGTLVHELLERLDWAPATLEASAADLVRELGPQHHLTPEQQENLTAAIIDVCRTPLQPLGRFTLSDLPTSSRLAELDFDLPLADAGRPPSLGQLADLMSAHLAPDDPLADYPSRLRSSDAAEAVLNGFLTGSIDVVLRLPDDSFAVVDYKTNRLSANAADPLVLGHYTPSPMAEAMMQAHYPLQAILYSAALHRYLGARLATYDPHRHLGWVGYLFVRGMAGPQTPLVDGSSCGVFGWRPPPALAVSVSELLGGLR</sequence>
<keyword evidence="12 15" id="KW-0413">Isomerase</keyword>
<reference evidence="16 17" key="1">
    <citation type="journal article" date="2016" name="Int. J. Syst. Evol. Microbiol.">
        <title>Tessaracoccus flavus sp. nov., isolated from the drainage system of a lindane-producing factory.</title>
        <authorList>
            <person name="Kumari R."/>
            <person name="Singh P."/>
            <person name="Schumann P."/>
            <person name="Lal R."/>
        </authorList>
    </citation>
    <scope>NUCLEOTIDE SEQUENCE [LARGE SCALE GENOMIC DNA]</scope>
    <source>
        <strain evidence="16 17">RP1T</strain>
    </source>
</reference>
<dbReference type="InterPro" id="IPR038726">
    <property type="entry name" value="PDDEXK_AddAB-type"/>
</dbReference>
<evidence type="ECO:0000256" key="8">
    <source>
        <dbReference type="ARBA" id="ARBA00022840"/>
    </source>
</evidence>
<comment type="catalytic activity">
    <reaction evidence="13 15">
        <text>Couples ATP hydrolysis with the unwinding of duplex DNA by translocating in the 3'-5' direction.</text>
        <dbReference type="EC" id="5.6.2.4"/>
    </reaction>
</comment>
<evidence type="ECO:0000256" key="11">
    <source>
        <dbReference type="ARBA" id="ARBA00023204"/>
    </source>
</evidence>
<comment type="cofactor">
    <cofactor evidence="15">
        <name>Mg(2+)</name>
        <dbReference type="ChEBI" id="CHEBI:18420"/>
    </cofactor>
    <text evidence="15">Binds 1 Mg(2+) ion per subunit.</text>
</comment>
<evidence type="ECO:0000256" key="13">
    <source>
        <dbReference type="ARBA" id="ARBA00034617"/>
    </source>
</evidence>
<evidence type="ECO:0000256" key="3">
    <source>
        <dbReference type="ARBA" id="ARBA00022741"/>
    </source>
</evidence>
<dbReference type="InterPro" id="IPR004586">
    <property type="entry name" value="RecB"/>
</dbReference>
<evidence type="ECO:0000256" key="9">
    <source>
        <dbReference type="ARBA" id="ARBA00022842"/>
    </source>
</evidence>
<feature type="binding site" evidence="15">
    <location>
        <position position="896"/>
    </location>
    <ligand>
        <name>Mg(2+)</name>
        <dbReference type="ChEBI" id="CHEBI:18420"/>
    </ligand>
</feature>
<evidence type="ECO:0000256" key="5">
    <source>
        <dbReference type="ARBA" id="ARBA00022801"/>
    </source>
</evidence>
<keyword evidence="17" id="KW-1185">Reference proteome</keyword>
<feature type="binding site" evidence="15">
    <location>
        <position position="754"/>
    </location>
    <ligand>
        <name>Mg(2+)</name>
        <dbReference type="ChEBI" id="CHEBI:18420"/>
    </ligand>
</feature>
<dbReference type="KEGG" id="tfl:RPIT_06925"/>
<evidence type="ECO:0000256" key="14">
    <source>
        <dbReference type="ARBA" id="ARBA00048988"/>
    </source>
</evidence>
<dbReference type="AlphaFoldDB" id="A0A1Q2CEP7"/>
<keyword evidence="6 15" id="KW-0347">Helicase</keyword>
<dbReference type="HAMAP" id="MF_01485">
    <property type="entry name" value="RecB"/>
    <property type="match status" value="1"/>
</dbReference>
<comment type="function">
    <text evidence="15">A helicase/nuclease that prepares dsDNA breaks (DSB) for recombinational DNA repair. Binds to DSBs and unwinds DNA via a highly rapid and processive ATP-dependent bidirectional helicase activity. Unwinds dsDNA until it encounters a Chi (crossover hotspot instigator) sequence from the 3' direction. Cuts ssDNA a few nucleotides 3' to the Chi site. The properties and activities of the enzyme are changed at Chi. The Chi-altered holoenzyme produces a long 3'-ssDNA overhang and facilitates RecA-binding to the ssDNA for homologous DNA recombination and repair. Holoenzyme degrades any linearized DNA that is unable to undergo homologous recombination. In the holoenzyme this subunit contributes ATPase, 3'-5' helicase, exonuclease activity and loads RecA onto ssDNA.</text>
</comment>
<feature type="active site" description="For nuclease activity" evidence="15">
    <location>
        <position position="896"/>
    </location>
</feature>
<keyword evidence="5 15" id="KW-0378">Hydrolase</keyword>
<evidence type="ECO:0000256" key="7">
    <source>
        <dbReference type="ARBA" id="ARBA00022839"/>
    </source>
</evidence>
<dbReference type="Gene3D" id="3.40.50.300">
    <property type="entry name" value="P-loop containing nucleotide triphosphate hydrolases"/>
    <property type="match status" value="3"/>
</dbReference>
<name>A0A1Q2CEP7_9ACTN</name>
<dbReference type="Pfam" id="PF12705">
    <property type="entry name" value="PDDEXK_1"/>
    <property type="match status" value="1"/>
</dbReference>
<dbReference type="Pfam" id="PF00580">
    <property type="entry name" value="UvrD-helicase"/>
    <property type="match status" value="1"/>
</dbReference>
<dbReference type="GO" id="GO:0005524">
    <property type="term" value="F:ATP binding"/>
    <property type="evidence" value="ECO:0007669"/>
    <property type="project" value="UniProtKB-UniRule"/>
</dbReference>
<dbReference type="PANTHER" id="PTHR11070">
    <property type="entry name" value="UVRD / RECB / PCRA DNA HELICASE FAMILY MEMBER"/>
    <property type="match status" value="1"/>
</dbReference>
<dbReference type="RefSeq" id="WP_077341810.1">
    <property type="nucleotide sequence ID" value="NZ_CP019605.1"/>
</dbReference>
<protein>
    <recommendedName>
        <fullName evidence="15">RecBCD enzyme subunit RecB</fullName>
        <ecNumber evidence="15">3.1.11.5</ecNumber>
        <ecNumber evidence="15">5.6.2.4</ecNumber>
    </recommendedName>
    <alternativeName>
        <fullName evidence="15">DNA 3'-5' helicase subunit RecB</fullName>
    </alternativeName>
    <alternativeName>
        <fullName evidence="15">Exonuclease V subunit RecB</fullName>
        <shortName evidence="15">ExoV subunit RecB</shortName>
    </alternativeName>
    <alternativeName>
        <fullName evidence="15">Helicase/nuclease RecBCD subunit RecB</fullName>
    </alternativeName>
</protein>
<dbReference type="GO" id="GO:0043138">
    <property type="term" value="F:3'-5' DNA helicase activity"/>
    <property type="evidence" value="ECO:0007669"/>
    <property type="project" value="UniProtKB-UniRule"/>
</dbReference>
<dbReference type="GO" id="GO:0008854">
    <property type="term" value="F:exodeoxyribonuclease V activity"/>
    <property type="evidence" value="ECO:0007669"/>
    <property type="project" value="UniProtKB-EC"/>
</dbReference>
<keyword evidence="8 15" id="KW-0067">ATP-binding</keyword>
<keyword evidence="10 15" id="KW-0238">DNA-binding</keyword>
<comment type="domain">
    <text evidence="15">The N-terminal DNA-binding domain is a ssDNA-dependent ATPase and has ATP-dependent 3'-5' helicase function. This domain interacts with RecC.</text>
</comment>
<comment type="miscellaneous">
    <text evidence="15">In the RecBCD complex, RecB has a slow 3'-5' helicase, an exonuclease activity and loads RecA onto ssDNA, RecD has a fast 5'-3' helicase activity, while RecC stimulates the ATPase and processivity of the RecB helicase and contributes to recognition of the Chi site.</text>
</comment>
<comment type="subunit">
    <text evidence="15">Heterotrimer of RecB, RecC and RecD. All subunits contribute to DNA-binding. Interacts with RecA.</text>
</comment>
<dbReference type="Gene3D" id="1.10.486.10">
    <property type="entry name" value="PCRA, domain 4"/>
    <property type="match status" value="1"/>
</dbReference>
<dbReference type="GO" id="GO:0003677">
    <property type="term" value="F:DNA binding"/>
    <property type="evidence" value="ECO:0007669"/>
    <property type="project" value="UniProtKB-UniRule"/>
</dbReference>
<organism evidence="16 17">
    <name type="scientific">Tessaracoccus flavus</name>
    <dbReference type="NCBI Taxonomy" id="1610493"/>
    <lineage>
        <taxon>Bacteria</taxon>
        <taxon>Bacillati</taxon>
        <taxon>Actinomycetota</taxon>
        <taxon>Actinomycetes</taxon>
        <taxon>Propionibacteriales</taxon>
        <taxon>Propionibacteriaceae</taxon>
        <taxon>Tessaracoccus</taxon>
    </lineage>
</organism>
<evidence type="ECO:0000256" key="4">
    <source>
        <dbReference type="ARBA" id="ARBA00022763"/>
    </source>
</evidence>
<dbReference type="EC" id="5.6.2.4" evidence="15"/>
<dbReference type="EMBL" id="CP019605">
    <property type="protein sequence ID" value="AQP44578.1"/>
    <property type="molecule type" value="Genomic_DNA"/>
</dbReference>
<dbReference type="InterPro" id="IPR000212">
    <property type="entry name" value="DNA_helicase_UvrD/REP"/>
</dbReference>
<evidence type="ECO:0000256" key="1">
    <source>
        <dbReference type="ARBA" id="ARBA00022722"/>
    </source>
</evidence>